<sequence>MAKSRYDVEINGNNKGLTTAVNKSMDELNKLDQAAQGLFSNMTGPLSNLQGGLNAINSLSPALRGLGAAGLAAGAGFAAFTKASQTVNTLTEIQTNTGVSIEMLQKLKKEFKDTGMEVEKFGDINKDMLDKLGDSIRAGKGGVADDLAEWGIKLSELTDYAYKAEGGIEAVIDVFYKMKAAGRSQAEITNAMETMASDASHLTSTLEKYGSKQEALNAINKQSAGISRENAEAIKEFDRNIKNLQTNIDELNVKAVGPLIKELNELWEYWNRDWTSADFVQVMKDFWYGGDTAIAQFFRKIDGITDEGYSNESKKAAEFARRSKEQGAANMAELKKQWAAKEQADKKRKEQLENEQKERQKEADKLKAEQKSAAEEARKAAEEQLKIRREYVNSLVGIAATGLDNDILGSTFSEDQRNKLSKGGYSESDLSSLQTKEFSKSIKSMDMTGLSQAISDMRTQTANLEQGYKKAFDTGMLSADEYKNKLKELQQAQTDWELALALSRDKHANDVAEMFAQDGWLTAQENMSLQLEQLNTHTEDMRAVIQNYEESRILSHEQANAAIERLDKQYAVKAAAISRQEAMMKIQMADDAASGIAGTLQGLLGEQNKVAQAAFAVSKGISIANGVINAHEAASKSMALYPGPLGIAMAATSYAKVIGEVMSMKSVSLGQFHSGIDNVAETGDYTLQKGERVVDRRLNQDLKDYLSQNEQGRTESQGQPIDASIHIGGSVMDERTLMAALKKQQQTLVQIVQDGQRRRM</sequence>
<name>A0ABV4JF41_9ENTR</name>
<proteinExistence type="predicted"/>
<gene>
    <name evidence="2" type="ORF">QVM81_07605</name>
</gene>
<organism evidence="2 3">
    <name type="scientific">Enterobacter rongchengensis</name>
    <dbReference type="NCBI Taxonomy" id="3030999"/>
    <lineage>
        <taxon>Bacteria</taxon>
        <taxon>Pseudomonadati</taxon>
        <taxon>Pseudomonadota</taxon>
        <taxon>Gammaproteobacteria</taxon>
        <taxon>Enterobacterales</taxon>
        <taxon>Enterobacteriaceae</taxon>
        <taxon>Enterobacter</taxon>
    </lineage>
</organism>
<accession>A0ABV4JF41</accession>
<protein>
    <recommendedName>
        <fullName evidence="4">Phage tail tape measure protein</fullName>
    </recommendedName>
</protein>
<feature type="compositionally biased region" description="Basic and acidic residues" evidence="1">
    <location>
        <begin position="342"/>
        <end position="375"/>
    </location>
</feature>
<evidence type="ECO:0000313" key="2">
    <source>
        <dbReference type="EMBL" id="MEZ4051438.1"/>
    </source>
</evidence>
<dbReference type="Proteomes" id="UP001567731">
    <property type="component" value="Unassembled WGS sequence"/>
</dbReference>
<reference evidence="2 3" key="1">
    <citation type="submission" date="2023-06" db="EMBL/GenBank/DDBJ databases">
        <title>Genome characterization of Enterobacterales and Pseudomonas spp isolates with different phenotypes to cefepime-taniborbactam.</title>
        <authorList>
            <person name="Hernandez-Garcia M."/>
            <person name="Garcia-Castillo M."/>
            <person name="Ruiz-Garbajosa P."/>
            <person name="Canton R."/>
        </authorList>
    </citation>
    <scope>NUCLEOTIDE SEQUENCE [LARGE SCALE GENOMIC DNA]</scope>
    <source>
        <strain evidence="2 3">A003</strain>
    </source>
</reference>
<evidence type="ECO:0008006" key="4">
    <source>
        <dbReference type="Google" id="ProtNLM"/>
    </source>
</evidence>
<dbReference type="EMBL" id="JAUEHC010000013">
    <property type="protein sequence ID" value="MEZ4051438.1"/>
    <property type="molecule type" value="Genomic_DNA"/>
</dbReference>
<keyword evidence="3" id="KW-1185">Reference proteome</keyword>
<evidence type="ECO:0000313" key="3">
    <source>
        <dbReference type="Proteomes" id="UP001567731"/>
    </source>
</evidence>
<feature type="region of interest" description="Disordered" evidence="1">
    <location>
        <begin position="337"/>
        <end position="375"/>
    </location>
</feature>
<evidence type="ECO:0000256" key="1">
    <source>
        <dbReference type="SAM" id="MobiDB-lite"/>
    </source>
</evidence>
<dbReference type="RefSeq" id="WP_371196671.1">
    <property type="nucleotide sequence ID" value="NZ_JAUEHC010000013.1"/>
</dbReference>
<comment type="caution">
    <text evidence="2">The sequence shown here is derived from an EMBL/GenBank/DDBJ whole genome shotgun (WGS) entry which is preliminary data.</text>
</comment>